<reference evidence="1 2" key="1">
    <citation type="submission" date="2020-09" db="EMBL/GenBank/DDBJ databases">
        <authorList>
            <person name="Makalatia K."/>
            <person name="Wagemans J."/>
        </authorList>
    </citation>
    <scope>NUCLEOTIDE SEQUENCE [LARGE SCALE GENOMIC DNA]</scope>
</reference>
<dbReference type="Proteomes" id="UP000594606">
    <property type="component" value="Segment"/>
</dbReference>
<keyword evidence="2" id="KW-1185">Reference proteome</keyword>
<evidence type="ECO:0000313" key="2">
    <source>
        <dbReference type="Proteomes" id="UP000594606"/>
    </source>
</evidence>
<name>A0A7S9XED8_9CAUD</name>
<gene>
    <name evidence="1" type="ORF">GECvBN5_gp141c</name>
</gene>
<evidence type="ECO:0000313" key="1">
    <source>
        <dbReference type="EMBL" id="QPI15157.1"/>
    </source>
</evidence>
<protein>
    <submittedName>
        <fullName evidence="1">Uncharacterized protein</fullName>
    </submittedName>
</protein>
<accession>A0A7S9XED8</accession>
<sequence>MYRFPRNSDTVNLTCSPSFSQSMMDWSSTCPS</sequence>
<proteinExistence type="predicted"/>
<dbReference type="EMBL" id="MW006479">
    <property type="protein sequence ID" value="QPI15157.1"/>
    <property type="molecule type" value="Genomic_DNA"/>
</dbReference>
<organism evidence="1 2">
    <name type="scientific">Salmonella phage GEC_vB_N5</name>
    <dbReference type="NCBI Taxonomy" id="2777378"/>
    <lineage>
        <taxon>Viruses</taxon>
        <taxon>Duplodnaviria</taxon>
        <taxon>Heunggongvirae</taxon>
        <taxon>Uroviricota</taxon>
        <taxon>Caudoviricetes</taxon>
        <taxon>Demerecviridae</taxon>
        <taxon>Markadamsvirinae</taxon>
        <taxon>Tequintavirus</taxon>
        <taxon>Tequintavirus N5</taxon>
    </lineage>
</organism>